<feature type="compositionally biased region" description="Low complexity" evidence="1">
    <location>
        <begin position="72"/>
        <end position="82"/>
    </location>
</feature>
<evidence type="ECO:0000313" key="3">
    <source>
        <dbReference type="Proteomes" id="UP001050691"/>
    </source>
</evidence>
<dbReference type="EMBL" id="BPWL01000011">
    <property type="protein sequence ID" value="GJJ15465.1"/>
    <property type="molecule type" value="Genomic_DNA"/>
</dbReference>
<evidence type="ECO:0008006" key="4">
    <source>
        <dbReference type="Google" id="ProtNLM"/>
    </source>
</evidence>
<comment type="caution">
    <text evidence="2">The sequence shown here is derived from an EMBL/GenBank/DDBJ whole genome shotgun (WGS) entry which is preliminary data.</text>
</comment>
<protein>
    <recommendedName>
        <fullName evidence="4">BZIP domain-containing protein</fullName>
    </recommendedName>
</protein>
<feature type="compositionally biased region" description="Basic residues" evidence="1">
    <location>
        <begin position="51"/>
        <end position="62"/>
    </location>
</feature>
<feature type="compositionally biased region" description="Polar residues" evidence="1">
    <location>
        <begin position="1"/>
        <end position="23"/>
    </location>
</feature>
<feature type="compositionally biased region" description="Polar residues" evidence="1">
    <location>
        <begin position="344"/>
        <end position="360"/>
    </location>
</feature>
<name>A0AAV5AM01_9AGAM</name>
<feature type="region of interest" description="Disordered" evidence="1">
    <location>
        <begin position="1"/>
        <end position="156"/>
    </location>
</feature>
<feature type="compositionally biased region" description="Basic and acidic residues" evidence="1">
    <location>
        <begin position="461"/>
        <end position="470"/>
    </location>
</feature>
<evidence type="ECO:0000313" key="2">
    <source>
        <dbReference type="EMBL" id="GJJ15465.1"/>
    </source>
</evidence>
<evidence type="ECO:0000256" key="1">
    <source>
        <dbReference type="SAM" id="MobiDB-lite"/>
    </source>
</evidence>
<feature type="region of interest" description="Disordered" evidence="1">
    <location>
        <begin position="316"/>
        <end position="360"/>
    </location>
</feature>
<reference evidence="2" key="1">
    <citation type="submission" date="2021-10" db="EMBL/GenBank/DDBJ databases">
        <title>De novo Genome Assembly of Clathrus columnatus (Basidiomycota, Fungi) Using Illumina and Nanopore Sequence Data.</title>
        <authorList>
            <person name="Ogiso-Tanaka E."/>
            <person name="Itagaki H."/>
            <person name="Hosoya T."/>
            <person name="Hosaka K."/>
        </authorList>
    </citation>
    <scope>NUCLEOTIDE SEQUENCE</scope>
    <source>
        <strain evidence="2">MO-923</strain>
    </source>
</reference>
<dbReference type="AlphaFoldDB" id="A0AAV5AM01"/>
<organism evidence="2 3">
    <name type="scientific">Clathrus columnatus</name>
    <dbReference type="NCBI Taxonomy" id="1419009"/>
    <lineage>
        <taxon>Eukaryota</taxon>
        <taxon>Fungi</taxon>
        <taxon>Dikarya</taxon>
        <taxon>Basidiomycota</taxon>
        <taxon>Agaricomycotina</taxon>
        <taxon>Agaricomycetes</taxon>
        <taxon>Phallomycetidae</taxon>
        <taxon>Phallales</taxon>
        <taxon>Clathraceae</taxon>
        <taxon>Clathrus</taxon>
    </lineage>
</organism>
<gene>
    <name evidence="2" type="ORF">Clacol_009743</name>
</gene>
<proteinExistence type="predicted"/>
<keyword evidence="3" id="KW-1185">Reference proteome</keyword>
<sequence length="470" mass="50733">MDSSSITTTQHPIGIKASTSQFPSSSTRKRSRGSSADEDGAFDMAKEEKRLKARERQRRKRERDRSGRDKSGGSSMVSLSTSAVPVDVASVGVGGVFPPPDEETPQMMNIYGHPPDVIPNANPDTDSNPNPSTPNGHGRGGRGPSDTSNLTPDELAKKDRIRLAARERQRKHRASVKAKRMAEMGLPMITAGGVEQAGIQYVMNQHGQYEPVMEDPVQHPHHPAHPHAHPHPHLHVTQEPPFPVPQSHMTLGQTFAQTLLLSISCTPMLKQHLLRTLHMSEEELNSLEPMIASAWDHWDHERALHYAAATAAANASAPGDHNAASTSYIPPPPNTGGNPNQGPALNQNQSGGPGQPSNLYATDFRERFTRPLVAPFPANAPILRPGGPMHHPHGRPINGSTATNGSYGDRSEDSDENDERGRSPPAPTTTDSIDPNLESEGTSHVRTAETGGDPSAQTEPTIDRKTGDHD</sequence>
<accession>A0AAV5AM01</accession>
<feature type="compositionally biased region" description="Polar residues" evidence="1">
    <location>
        <begin position="428"/>
        <end position="440"/>
    </location>
</feature>
<feature type="region of interest" description="Disordered" evidence="1">
    <location>
        <begin position="379"/>
        <end position="470"/>
    </location>
</feature>
<dbReference type="Proteomes" id="UP001050691">
    <property type="component" value="Unassembled WGS sequence"/>
</dbReference>
<feature type="compositionally biased region" description="Polar residues" evidence="1">
    <location>
        <begin position="122"/>
        <end position="135"/>
    </location>
</feature>